<dbReference type="Gene3D" id="3.90.950.10">
    <property type="match status" value="1"/>
</dbReference>
<evidence type="ECO:0000256" key="2">
    <source>
        <dbReference type="ARBA" id="ARBA00022801"/>
    </source>
</evidence>
<accession>A0ABU1F714</accession>
<dbReference type="EMBL" id="JAVKPH010000007">
    <property type="protein sequence ID" value="MDR5652666.1"/>
    <property type="molecule type" value="Genomic_DNA"/>
</dbReference>
<organism evidence="5 6">
    <name type="scientific">Ruixingdingia sedimenti</name>
    <dbReference type="NCBI Taxonomy" id="3073604"/>
    <lineage>
        <taxon>Bacteria</taxon>
        <taxon>Pseudomonadati</taxon>
        <taxon>Pseudomonadota</taxon>
        <taxon>Alphaproteobacteria</taxon>
        <taxon>Rhodobacterales</taxon>
        <taxon>Paracoccaceae</taxon>
        <taxon>Ruixingdingia</taxon>
    </lineage>
</organism>
<keyword evidence="6" id="KW-1185">Reference proteome</keyword>
<keyword evidence="2 4" id="KW-0378">Hydrolase</keyword>
<dbReference type="Pfam" id="PF02545">
    <property type="entry name" value="Maf"/>
    <property type="match status" value="1"/>
</dbReference>
<dbReference type="SUPFAM" id="SSF52972">
    <property type="entry name" value="ITPase-like"/>
    <property type="match status" value="1"/>
</dbReference>
<comment type="similarity">
    <text evidence="4">Belongs to the Maf family.</text>
</comment>
<dbReference type="CDD" id="cd00555">
    <property type="entry name" value="Maf"/>
    <property type="match status" value="1"/>
</dbReference>
<dbReference type="Proteomes" id="UP001247754">
    <property type="component" value="Unassembled WGS sequence"/>
</dbReference>
<dbReference type="PANTHER" id="PTHR43213">
    <property type="entry name" value="BIFUNCTIONAL DTTP/UTP PYROPHOSPHATASE/METHYLTRANSFERASE PROTEIN-RELATED"/>
    <property type="match status" value="1"/>
</dbReference>
<comment type="function">
    <text evidence="4">Nucleoside triphosphate pyrophosphatase. May have a dual role in cell division arrest and in preventing the incorporation of modified nucleotides into cellular nucleic acids.</text>
</comment>
<comment type="catalytic activity">
    <reaction evidence="4">
        <text>a 2'-deoxyribonucleoside 5'-triphosphate + H2O = a 2'-deoxyribonucleoside 5'-phosphate + diphosphate + H(+)</text>
        <dbReference type="Rhea" id="RHEA:44644"/>
        <dbReference type="ChEBI" id="CHEBI:15377"/>
        <dbReference type="ChEBI" id="CHEBI:15378"/>
        <dbReference type="ChEBI" id="CHEBI:33019"/>
        <dbReference type="ChEBI" id="CHEBI:61560"/>
        <dbReference type="ChEBI" id="CHEBI:65317"/>
        <dbReference type="EC" id="3.6.1.9"/>
    </reaction>
</comment>
<reference evidence="5 6" key="1">
    <citation type="submission" date="2023-09" db="EMBL/GenBank/DDBJ databases">
        <title>Xinfangfangia sedmenti sp. nov., isolated the sedment.</title>
        <authorList>
            <person name="Xu L."/>
        </authorList>
    </citation>
    <scope>NUCLEOTIDE SEQUENCE [LARGE SCALE GENOMIC DNA]</scope>
    <source>
        <strain evidence="5 6">LG-4</strain>
    </source>
</reference>
<dbReference type="PANTHER" id="PTHR43213:SF5">
    <property type="entry name" value="BIFUNCTIONAL DTTP_UTP PYROPHOSPHATASE_METHYLTRANSFERASE PROTEIN-RELATED"/>
    <property type="match status" value="1"/>
</dbReference>
<dbReference type="NCBIfam" id="TIGR00172">
    <property type="entry name" value="maf"/>
    <property type="match status" value="1"/>
</dbReference>
<dbReference type="HAMAP" id="MF_00528">
    <property type="entry name" value="Maf"/>
    <property type="match status" value="1"/>
</dbReference>
<dbReference type="EC" id="3.6.1.9" evidence="4"/>
<dbReference type="InterPro" id="IPR029001">
    <property type="entry name" value="ITPase-like_fam"/>
</dbReference>
<name>A0ABU1F714_9RHOB</name>
<evidence type="ECO:0000256" key="1">
    <source>
        <dbReference type="ARBA" id="ARBA00001968"/>
    </source>
</evidence>
<keyword evidence="4" id="KW-0963">Cytoplasm</keyword>
<dbReference type="InterPro" id="IPR003697">
    <property type="entry name" value="Maf-like"/>
</dbReference>
<evidence type="ECO:0000256" key="3">
    <source>
        <dbReference type="ARBA" id="ARBA00023080"/>
    </source>
</evidence>
<gene>
    <name evidence="5" type="ORF">RGD00_08630</name>
</gene>
<proteinExistence type="inferred from homology"/>
<comment type="catalytic activity">
    <reaction evidence="4">
        <text>a ribonucleoside 5'-triphosphate + H2O = a ribonucleoside 5'-phosphate + diphosphate + H(+)</text>
        <dbReference type="Rhea" id="RHEA:23996"/>
        <dbReference type="ChEBI" id="CHEBI:15377"/>
        <dbReference type="ChEBI" id="CHEBI:15378"/>
        <dbReference type="ChEBI" id="CHEBI:33019"/>
        <dbReference type="ChEBI" id="CHEBI:58043"/>
        <dbReference type="ChEBI" id="CHEBI:61557"/>
        <dbReference type="EC" id="3.6.1.9"/>
    </reaction>
</comment>
<comment type="caution">
    <text evidence="5">The sequence shown here is derived from an EMBL/GenBank/DDBJ whole genome shotgun (WGS) entry which is preliminary data.</text>
</comment>
<comment type="cofactor">
    <cofactor evidence="1 4">
        <name>a divalent metal cation</name>
        <dbReference type="ChEBI" id="CHEBI:60240"/>
    </cofactor>
</comment>
<dbReference type="PIRSF" id="PIRSF006305">
    <property type="entry name" value="Maf"/>
    <property type="match status" value="1"/>
</dbReference>
<comment type="subcellular location">
    <subcellularLocation>
        <location evidence="4">Cytoplasm</location>
    </subcellularLocation>
</comment>
<comment type="caution">
    <text evidence="4">Lacks conserved residue(s) required for the propagation of feature annotation.</text>
</comment>
<evidence type="ECO:0000313" key="5">
    <source>
        <dbReference type="EMBL" id="MDR5652666.1"/>
    </source>
</evidence>
<feature type="active site" description="Proton acceptor" evidence="4">
    <location>
        <position position="74"/>
    </location>
</feature>
<evidence type="ECO:0000256" key="4">
    <source>
        <dbReference type="HAMAP-Rule" id="MF_00528"/>
    </source>
</evidence>
<keyword evidence="3 4" id="KW-0546">Nucleotide metabolism</keyword>
<protein>
    <recommendedName>
        <fullName evidence="4">Nucleoside triphosphate pyrophosphatase</fullName>
        <ecNumber evidence="4">3.6.1.9</ecNumber>
    </recommendedName>
    <alternativeName>
        <fullName evidence="4">Nucleotide pyrophosphatase</fullName>
        <shortName evidence="4">Nucleotide PPase</shortName>
    </alternativeName>
</protein>
<sequence>MPLILASASPTRTRLLADAGVAVTTRPARVDEDALRAAMTAEGIRPRDQADMLAEQKARRVAAQAPDAVVIGCDQVLDFRGEVWGKPADADAARAQLLALRGQTHHLHTAVVLYEAGAPVWRHVDEARLTMRDFSDAWLAGYIARAGAGITETVGGYRIEAEGIRLFSRIDGDHFGILGLPLLPLLTYLGQRGMIES</sequence>
<evidence type="ECO:0000313" key="6">
    <source>
        <dbReference type="Proteomes" id="UP001247754"/>
    </source>
</evidence>
<dbReference type="RefSeq" id="WP_310456976.1">
    <property type="nucleotide sequence ID" value="NZ_JAVKPH010000007.1"/>
</dbReference>